<keyword evidence="4 7" id="KW-0067">ATP-binding</keyword>
<feature type="domain" description="ABC transporter" evidence="6">
    <location>
        <begin position="2"/>
        <end position="237"/>
    </location>
</feature>
<keyword evidence="5" id="KW-0046">Antibiotic resistance</keyword>
<evidence type="ECO:0000256" key="4">
    <source>
        <dbReference type="ARBA" id="ARBA00022840"/>
    </source>
</evidence>
<keyword evidence="3" id="KW-0547">Nucleotide-binding</keyword>
<organism evidence="7 8">
    <name type="scientific">Vallicoccus soli</name>
    <dbReference type="NCBI Taxonomy" id="2339232"/>
    <lineage>
        <taxon>Bacteria</taxon>
        <taxon>Bacillati</taxon>
        <taxon>Actinomycetota</taxon>
        <taxon>Actinomycetes</taxon>
        <taxon>Motilibacterales</taxon>
        <taxon>Vallicoccaceae</taxon>
        <taxon>Vallicoccus</taxon>
    </lineage>
</organism>
<dbReference type="GO" id="GO:0016887">
    <property type="term" value="F:ATP hydrolysis activity"/>
    <property type="evidence" value="ECO:0007669"/>
    <property type="project" value="InterPro"/>
</dbReference>
<evidence type="ECO:0000256" key="3">
    <source>
        <dbReference type="ARBA" id="ARBA00022741"/>
    </source>
</evidence>
<protein>
    <submittedName>
        <fullName evidence="7">ATP-binding cassette domain-containing protein</fullName>
    </submittedName>
</protein>
<evidence type="ECO:0000259" key="6">
    <source>
        <dbReference type="PROSITE" id="PS50893"/>
    </source>
</evidence>
<dbReference type="Proteomes" id="UP000265614">
    <property type="component" value="Unassembled WGS sequence"/>
</dbReference>
<evidence type="ECO:0000256" key="2">
    <source>
        <dbReference type="ARBA" id="ARBA00022448"/>
    </source>
</evidence>
<dbReference type="InterPro" id="IPR017871">
    <property type="entry name" value="ABC_transporter-like_CS"/>
</dbReference>
<dbReference type="GO" id="GO:0046677">
    <property type="term" value="P:response to antibiotic"/>
    <property type="evidence" value="ECO:0007669"/>
    <property type="project" value="UniProtKB-KW"/>
</dbReference>
<dbReference type="GO" id="GO:0005524">
    <property type="term" value="F:ATP binding"/>
    <property type="evidence" value="ECO:0007669"/>
    <property type="project" value="UniProtKB-KW"/>
</dbReference>
<dbReference type="AlphaFoldDB" id="A0A3A3Z8G3"/>
<dbReference type="InterPro" id="IPR003439">
    <property type="entry name" value="ABC_transporter-like_ATP-bd"/>
</dbReference>
<proteinExistence type="predicted"/>
<dbReference type="GO" id="GO:0005886">
    <property type="term" value="C:plasma membrane"/>
    <property type="evidence" value="ECO:0007669"/>
    <property type="project" value="UniProtKB-SubCell"/>
</dbReference>
<dbReference type="PROSITE" id="PS50893">
    <property type="entry name" value="ABC_TRANSPORTER_2"/>
    <property type="match status" value="1"/>
</dbReference>
<dbReference type="SMART" id="SM00382">
    <property type="entry name" value="AAA"/>
    <property type="match status" value="1"/>
</dbReference>
<dbReference type="SUPFAM" id="SSF52540">
    <property type="entry name" value="P-loop containing nucleoside triphosphate hydrolases"/>
    <property type="match status" value="1"/>
</dbReference>
<accession>A0A3A3Z8G3</accession>
<dbReference type="PANTHER" id="PTHR42711:SF19">
    <property type="entry name" value="DOXORUBICIN RESISTANCE ATP-BINDING PROTEIN DRRA"/>
    <property type="match status" value="1"/>
</dbReference>
<dbReference type="Gene3D" id="3.40.50.300">
    <property type="entry name" value="P-loop containing nucleotide triphosphate hydrolases"/>
    <property type="match status" value="1"/>
</dbReference>
<dbReference type="EMBL" id="QZEZ01000001">
    <property type="protein sequence ID" value="RJK98197.1"/>
    <property type="molecule type" value="Genomic_DNA"/>
</dbReference>
<dbReference type="RefSeq" id="WP_119949123.1">
    <property type="nucleotide sequence ID" value="NZ_QZEZ01000001.1"/>
</dbReference>
<sequence>MIRARGLARSFRSRAGTVRAVEGVDLDVAAAEVVGFLGPNGAGKTTTMRMLTTLLRPDAGEAVIAGADLRRDPVGVRRRIGYVGQSGGSGPEVPVREELVVQGRLQGLGAGRARARADALCGALDLTGLEARPTRALSGGQRRRLDLAMALVHEPPVLFLDEPTTGLDPHSRADVWDHLRSLRARTGTTVFLSTHHLEEAEALCDRVLVMDAGRIVAAGTPDELKARLHGDAVELVAAAPGTAAAVADACARVPGVEGLAVDGDAVRLRVPRGDTALPLLLRAADAAGHGLASVAVRRPSMDDVFLALTGRPLDGPAPAPVPAPAPRRADEELVLDAV</sequence>
<keyword evidence="8" id="KW-1185">Reference proteome</keyword>
<evidence type="ECO:0000256" key="1">
    <source>
        <dbReference type="ARBA" id="ARBA00004202"/>
    </source>
</evidence>
<evidence type="ECO:0000313" key="7">
    <source>
        <dbReference type="EMBL" id="RJK98197.1"/>
    </source>
</evidence>
<dbReference type="Pfam" id="PF00005">
    <property type="entry name" value="ABC_tran"/>
    <property type="match status" value="1"/>
</dbReference>
<evidence type="ECO:0000256" key="5">
    <source>
        <dbReference type="ARBA" id="ARBA00023251"/>
    </source>
</evidence>
<dbReference type="InterPro" id="IPR003593">
    <property type="entry name" value="AAA+_ATPase"/>
</dbReference>
<comment type="caution">
    <text evidence="7">The sequence shown here is derived from an EMBL/GenBank/DDBJ whole genome shotgun (WGS) entry which is preliminary data.</text>
</comment>
<dbReference type="InterPro" id="IPR025302">
    <property type="entry name" value="DrrA1/2-like_C"/>
</dbReference>
<evidence type="ECO:0000313" key="8">
    <source>
        <dbReference type="Proteomes" id="UP000265614"/>
    </source>
</evidence>
<gene>
    <name evidence="7" type="ORF">D5H78_04680</name>
</gene>
<name>A0A3A3Z8G3_9ACTN</name>
<comment type="subcellular location">
    <subcellularLocation>
        <location evidence="1">Cell membrane</location>
        <topology evidence="1">Peripheral membrane protein</topology>
    </subcellularLocation>
</comment>
<reference evidence="7 8" key="1">
    <citation type="submission" date="2018-09" db="EMBL/GenBank/DDBJ databases">
        <title>YIM 75000 draft genome.</title>
        <authorList>
            <person name="Tang S."/>
            <person name="Feng Y."/>
        </authorList>
    </citation>
    <scope>NUCLEOTIDE SEQUENCE [LARGE SCALE GENOMIC DNA]</scope>
    <source>
        <strain evidence="7 8">YIM 75000</strain>
    </source>
</reference>
<dbReference type="PANTHER" id="PTHR42711">
    <property type="entry name" value="ABC TRANSPORTER ATP-BINDING PROTEIN"/>
    <property type="match status" value="1"/>
</dbReference>
<dbReference type="InterPro" id="IPR027417">
    <property type="entry name" value="P-loop_NTPase"/>
</dbReference>
<dbReference type="InterPro" id="IPR050763">
    <property type="entry name" value="ABC_transporter_ATP-binding"/>
</dbReference>
<dbReference type="Pfam" id="PF13732">
    <property type="entry name" value="DrrA1-3_C"/>
    <property type="match status" value="1"/>
</dbReference>
<keyword evidence="2" id="KW-0813">Transport</keyword>
<dbReference type="PROSITE" id="PS00211">
    <property type="entry name" value="ABC_TRANSPORTER_1"/>
    <property type="match status" value="1"/>
</dbReference>
<dbReference type="OrthoDB" id="9804819at2"/>